<dbReference type="STRING" id="988801.SAMN05216522_102331"/>
<evidence type="ECO:0000256" key="6">
    <source>
        <dbReference type="ARBA" id="ARBA00022643"/>
    </source>
</evidence>
<dbReference type="GO" id="GO:0009055">
    <property type="term" value="F:electron transfer activity"/>
    <property type="evidence" value="ECO:0007669"/>
    <property type="project" value="UniProtKB-UniRule"/>
</dbReference>
<evidence type="ECO:0000256" key="2">
    <source>
        <dbReference type="ARBA" id="ARBA00003297"/>
    </source>
</evidence>
<reference evidence="11" key="1">
    <citation type="submission" date="2016-10" db="EMBL/GenBank/DDBJ databases">
        <authorList>
            <person name="Varghese N."/>
            <person name="Submissions S."/>
        </authorList>
    </citation>
    <scope>NUCLEOTIDE SEQUENCE [LARGE SCALE GENOMIC DNA]</scope>
    <source>
        <strain evidence="11">8N4</strain>
    </source>
</reference>
<evidence type="ECO:0000256" key="5">
    <source>
        <dbReference type="ARBA" id="ARBA00022630"/>
    </source>
</evidence>
<feature type="domain" description="Flavodoxin-like" evidence="9">
    <location>
        <begin position="20"/>
        <end position="182"/>
    </location>
</feature>
<keyword evidence="7 8" id="KW-0249">Electron transport</keyword>
<dbReference type="PANTHER" id="PTHR42809">
    <property type="entry name" value="FLAVODOXIN 2"/>
    <property type="match status" value="1"/>
</dbReference>
<dbReference type="PANTHER" id="PTHR42809:SF3">
    <property type="entry name" value="FLAVODOXIN 2"/>
    <property type="match status" value="1"/>
</dbReference>
<evidence type="ECO:0000313" key="10">
    <source>
        <dbReference type="EMBL" id="SEQ37693.1"/>
    </source>
</evidence>
<evidence type="ECO:0000256" key="3">
    <source>
        <dbReference type="ARBA" id="ARBA00005267"/>
    </source>
</evidence>
<keyword evidence="4 8" id="KW-0813">Transport</keyword>
<sequence>MLSDTLNAELEPQSQSSMKIGLFYGSSTCYTEMAAEKIQEFIGQEMVTLHNVKDEPLSAMTEYDLLILGMPTWDFGELQEDWEAQWQTLADLDLSGKIIALYGMGDQAGYSEWFLDALGMLHDLLQPKGVSFIGYWPITGYEFISQKPLTADGQHFVGLALDDVNQFDETDERIANWCEQILSEVAELL</sequence>
<keyword evidence="11" id="KW-1185">Reference proteome</keyword>
<dbReference type="Gene3D" id="3.40.50.360">
    <property type="match status" value="1"/>
</dbReference>
<organism evidence="10 11">
    <name type="scientific">Rosenbergiella nectarea</name>
    <dbReference type="NCBI Taxonomy" id="988801"/>
    <lineage>
        <taxon>Bacteria</taxon>
        <taxon>Pseudomonadati</taxon>
        <taxon>Pseudomonadota</taxon>
        <taxon>Gammaproteobacteria</taxon>
        <taxon>Enterobacterales</taxon>
        <taxon>Erwiniaceae</taxon>
        <taxon>Rosenbergiella</taxon>
    </lineage>
</organism>
<evidence type="ECO:0000256" key="1">
    <source>
        <dbReference type="ARBA" id="ARBA00001917"/>
    </source>
</evidence>
<name>A0A1H9FJL4_9GAMM</name>
<dbReference type="NCBIfam" id="NF009023">
    <property type="entry name" value="PRK12359.1"/>
    <property type="match status" value="1"/>
</dbReference>
<keyword evidence="6 8" id="KW-0288">FMN</keyword>
<evidence type="ECO:0000313" key="11">
    <source>
        <dbReference type="Proteomes" id="UP000242515"/>
    </source>
</evidence>
<dbReference type="EMBL" id="FOGC01000002">
    <property type="protein sequence ID" value="SEQ37693.1"/>
    <property type="molecule type" value="Genomic_DNA"/>
</dbReference>
<dbReference type="InterPro" id="IPR050619">
    <property type="entry name" value="Flavodoxin"/>
</dbReference>
<evidence type="ECO:0000256" key="8">
    <source>
        <dbReference type="PIRNR" id="PIRNR038996"/>
    </source>
</evidence>
<dbReference type="NCBIfam" id="TIGR01752">
    <property type="entry name" value="flav_long"/>
    <property type="match status" value="1"/>
</dbReference>
<dbReference type="Proteomes" id="UP000242515">
    <property type="component" value="Unassembled WGS sequence"/>
</dbReference>
<accession>A0A1H9FJL4</accession>
<dbReference type="InterPro" id="IPR029039">
    <property type="entry name" value="Flavoprotein-like_sf"/>
</dbReference>
<dbReference type="PIRSF" id="PIRSF038996">
    <property type="entry name" value="FldA"/>
    <property type="match status" value="1"/>
</dbReference>
<gene>
    <name evidence="10" type="ORF">SAMN05216522_102331</name>
</gene>
<evidence type="ECO:0000259" key="9">
    <source>
        <dbReference type="PROSITE" id="PS50902"/>
    </source>
</evidence>
<dbReference type="InterPro" id="IPR008254">
    <property type="entry name" value="Flavodoxin/NO_synth"/>
</dbReference>
<protein>
    <recommendedName>
        <fullName evidence="8">Flavodoxin</fullName>
    </recommendedName>
</protein>
<keyword evidence="5 8" id="KW-0285">Flavoprotein</keyword>
<comment type="function">
    <text evidence="2 8">Low-potential electron donor to a number of redox enzymes.</text>
</comment>
<evidence type="ECO:0000256" key="4">
    <source>
        <dbReference type="ARBA" id="ARBA00022448"/>
    </source>
</evidence>
<dbReference type="PROSITE" id="PS50902">
    <property type="entry name" value="FLAVODOXIN_LIKE"/>
    <property type="match status" value="1"/>
</dbReference>
<dbReference type="SUPFAM" id="SSF52218">
    <property type="entry name" value="Flavoproteins"/>
    <property type="match status" value="1"/>
</dbReference>
<dbReference type="Pfam" id="PF00258">
    <property type="entry name" value="Flavodoxin_1"/>
    <property type="match status" value="1"/>
</dbReference>
<proteinExistence type="inferred from homology"/>
<dbReference type="PROSITE" id="PS00201">
    <property type="entry name" value="FLAVODOXIN"/>
    <property type="match status" value="1"/>
</dbReference>
<dbReference type="NCBIfam" id="NF006739">
    <property type="entry name" value="PRK09267.1-5"/>
    <property type="match status" value="1"/>
</dbReference>
<dbReference type="InterPro" id="IPR001226">
    <property type="entry name" value="Flavodoxin_CS"/>
</dbReference>
<dbReference type="InterPro" id="IPR010086">
    <property type="entry name" value="Flavodoxin_lc"/>
</dbReference>
<comment type="similarity">
    <text evidence="3 8">Belongs to the flavodoxin family.</text>
</comment>
<comment type="cofactor">
    <cofactor evidence="1 8">
        <name>FMN</name>
        <dbReference type="ChEBI" id="CHEBI:58210"/>
    </cofactor>
</comment>
<dbReference type="GO" id="GO:0010181">
    <property type="term" value="F:FMN binding"/>
    <property type="evidence" value="ECO:0007669"/>
    <property type="project" value="UniProtKB-UniRule"/>
</dbReference>
<evidence type="ECO:0000256" key="7">
    <source>
        <dbReference type="ARBA" id="ARBA00022982"/>
    </source>
</evidence>
<dbReference type="AlphaFoldDB" id="A0A1H9FJL4"/>